<evidence type="ECO:0000256" key="6">
    <source>
        <dbReference type="ARBA" id="ARBA00023065"/>
    </source>
</evidence>
<dbReference type="PROSITE" id="PS51202">
    <property type="entry name" value="RCK_C"/>
    <property type="match status" value="1"/>
</dbReference>
<comment type="function">
    <text evidence="1">Part of a potassium transport system.</text>
</comment>
<dbReference type="Gene3D" id="3.30.70.1450">
    <property type="entry name" value="Regulator of K+ conductance, C-terminal domain"/>
    <property type="match status" value="1"/>
</dbReference>
<keyword evidence="4" id="KW-0630">Potassium</keyword>
<keyword evidence="2" id="KW-0813">Transport</keyword>
<sequence>MRVLVVGAGNVGGLLAKLLSMHGNDVIVVDKDEGKIRSVQREADVMGIVRDATDPALYDEIDLASMDVVVAATDRDEVNLLVATLAVESGVPRVIVRTRSPKIAKIMERVGVEYTITGPAVVAKLILAIIEGRFQAVPLIPVFAGDYVLASITISETDSSVGKTLGELSVPEGVRLLAVFDGENFLEPSGGLEIAPNSIIIALVRRDMLEEFERVFR</sequence>
<evidence type="ECO:0000256" key="3">
    <source>
        <dbReference type="ARBA" id="ARBA00022538"/>
    </source>
</evidence>
<evidence type="ECO:0000313" key="9">
    <source>
        <dbReference type="EMBL" id="HHQ80452.1"/>
    </source>
</evidence>
<comment type="caution">
    <text evidence="9">The sequence shown here is derived from an EMBL/GenBank/DDBJ whole genome shotgun (WGS) entry which is preliminary data.</text>
</comment>
<dbReference type="GO" id="GO:0005886">
    <property type="term" value="C:plasma membrane"/>
    <property type="evidence" value="ECO:0007669"/>
    <property type="project" value="InterPro"/>
</dbReference>
<dbReference type="GO" id="GO:0015079">
    <property type="term" value="F:potassium ion transmembrane transporter activity"/>
    <property type="evidence" value="ECO:0007669"/>
    <property type="project" value="InterPro"/>
</dbReference>
<dbReference type="SUPFAM" id="SSF51735">
    <property type="entry name" value="NAD(P)-binding Rossmann-fold domains"/>
    <property type="match status" value="1"/>
</dbReference>
<dbReference type="InterPro" id="IPR050721">
    <property type="entry name" value="Trk_Ktr_HKT_K-transport"/>
</dbReference>
<keyword evidence="6" id="KW-0406">Ion transport</keyword>
<evidence type="ECO:0000256" key="5">
    <source>
        <dbReference type="ARBA" id="ARBA00023027"/>
    </source>
</evidence>
<dbReference type="InterPro" id="IPR006036">
    <property type="entry name" value="K_uptake_TrkA"/>
</dbReference>
<proteinExistence type="predicted"/>
<dbReference type="PANTHER" id="PTHR43833">
    <property type="entry name" value="POTASSIUM CHANNEL PROTEIN 2-RELATED-RELATED"/>
    <property type="match status" value="1"/>
</dbReference>
<reference evidence="9" key="1">
    <citation type="journal article" date="2020" name="mSystems">
        <title>Genome- and Community-Level Interaction Insights into Carbon Utilization and Element Cycling Functions of Hydrothermarchaeota in Hydrothermal Sediment.</title>
        <authorList>
            <person name="Zhou Z."/>
            <person name="Liu Y."/>
            <person name="Xu W."/>
            <person name="Pan J."/>
            <person name="Luo Z.H."/>
            <person name="Li M."/>
        </authorList>
    </citation>
    <scope>NUCLEOTIDE SEQUENCE [LARGE SCALE GENOMIC DNA]</scope>
    <source>
        <strain evidence="9">SpSt-1116</strain>
    </source>
</reference>
<dbReference type="Pfam" id="PF02254">
    <property type="entry name" value="TrkA_N"/>
    <property type="match status" value="1"/>
</dbReference>
<keyword evidence="5" id="KW-0520">NAD</keyword>
<protein>
    <submittedName>
        <fullName evidence="9">TrkA family potassium uptake protein</fullName>
    </submittedName>
</protein>
<dbReference type="InterPro" id="IPR006037">
    <property type="entry name" value="RCK_C"/>
</dbReference>
<feature type="domain" description="RCK C-terminal" evidence="8">
    <location>
        <begin position="137"/>
        <end position="217"/>
    </location>
</feature>
<accession>A0A7J3ZKP2</accession>
<dbReference type="PRINTS" id="PR00335">
    <property type="entry name" value="KUPTAKETRKA"/>
</dbReference>
<dbReference type="InterPro" id="IPR036291">
    <property type="entry name" value="NAD(P)-bd_dom_sf"/>
</dbReference>
<dbReference type="PANTHER" id="PTHR43833:SF5">
    <property type="entry name" value="TRK SYSTEM POTASSIUM UPTAKE PROTEIN TRKA"/>
    <property type="match status" value="1"/>
</dbReference>
<keyword evidence="3" id="KW-0633">Potassium transport</keyword>
<dbReference type="EMBL" id="DRZC01000040">
    <property type="protein sequence ID" value="HHQ80452.1"/>
    <property type="molecule type" value="Genomic_DNA"/>
</dbReference>
<dbReference type="InterPro" id="IPR003148">
    <property type="entry name" value="RCK_N"/>
</dbReference>
<evidence type="ECO:0000256" key="2">
    <source>
        <dbReference type="ARBA" id="ARBA00022448"/>
    </source>
</evidence>
<dbReference type="Gene3D" id="3.40.50.720">
    <property type="entry name" value="NAD(P)-binding Rossmann-like Domain"/>
    <property type="match status" value="1"/>
</dbReference>
<dbReference type="SUPFAM" id="SSF116726">
    <property type="entry name" value="TrkA C-terminal domain-like"/>
    <property type="match status" value="1"/>
</dbReference>
<dbReference type="InterPro" id="IPR036721">
    <property type="entry name" value="RCK_C_sf"/>
</dbReference>
<evidence type="ECO:0000256" key="1">
    <source>
        <dbReference type="ARBA" id="ARBA00003660"/>
    </source>
</evidence>
<organism evidence="9">
    <name type="scientific">Fervidicoccus fontis</name>
    <dbReference type="NCBI Taxonomy" id="683846"/>
    <lineage>
        <taxon>Archaea</taxon>
        <taxon>Thermoproteota</taxon>
        <taxon>Thermoprotei</taxon>
        <taxon>Fervidicoccales</taxon>
        <taxon>Fervidicoccaceae</taxon>
        <taxon>Fervidicoccus</taxon>
    </lineage>
</organism>
<dbReference type="Pfam" id="PF02080">
    <property type="entry name" value="TrkA_C"/>
    <property type="match status" value="1"/>
</dbReference>
<evidence type="ECO:0000259" key="8">
    <source>
        <dbReference type="PROSITE" id="PS51202"/>
    </source>
</evidence>
<feature type="domain" description="RCK N-terminal" evidence="7">
    <location>
        <begin position="1"/>
        <end position="121"/>
    </location>
</feature>
<name>A0A7J3ZKP2_9CREN</name>
<dbReference type="AlphaFoldDB" id="A0A7J3ZKP2"/>
<evidence type="ECO:0000259" key="7">
    <source>
        <dbReference type="PROSITE" id="PS51201"/>
    </source>
</evidence>
<gene>
    <name evidence="9" type="ORF">ENM78_03205</name>
</gene>
<dbReference type="PROSITE" id="PS51201">
    <property type="entry name" value="RCK_N"/>
    <property type="match status" value="1"/>
</dbReference>
<evidence type="ECO:0000256" key="4">
    <source>
        <dbReference type="ARBA" id="ARBA00022958"/>
    </source>
</evidence>